<reference evidence="2 3" key="1">
    <citation type="submission" date="2024-12" db="EMBL/GenBank/DDBJ databases">
        <title>Pseudomonas species isolated from Lotus nodules promote plant growth.</title>
        <authorList>
            <person name="Yu Y.-H."/>
            <person name="Kurtenbach J."/>
            <person name="Crosbie D."/>
            <person name="Brachmann A."/>
            <person name="Marin M."/>
        </authorList>
    </citation>
    <scope>NUCLEOTIDE SEQUENCE [LARGE SCALE GENOMIC DNA]</scope>
    <source>
        <strain evidence="2 3">PLb12A</strain>
    </source>
</reference>
<evidence type="ECO:0000259" key="1">
    <source>
        <dbReference type="PROSITE" id="PS51723"/>
    </source>
</evidence>
<dbReference type="InterPro" id="IPR042279">
    <property type="entry name" value="Pep_M60_3"/>
</dbReference>
<accession>A0ABW9HD58</accession>
<dbReference type="Pfam" id="PF13402">
    <property type="entry name" value="Peptidase_M60"/>
    <property type="match status" value="1"/>
</dbReference>
<organism evidence="2 3">
    <name type="scientific">Pseudomonas monachiensis</name>
    <dbReference type="NCBI Taxonomy" id="3060212"/>
    <lineage>
        <taxon>Bacteria</taxon>
        <taxon>Pseudomonadati</taxon>
        <taxon>Pseudomonadota</taxon>
        <taxon>Gammaproteobacteria</taxon>
        <taxon>Pseudomonadales</taxon>
        <taxon>Pseudomonadaceae</taxon>
        <taxon>Pseudomonas</taxon>
    </lineage>
</organism>
<dbReference type="PROSITE" id="PS51723">
    <property type="entry name" value="PEPTIDASE_M60"/>
    <property type="match status" value="1"/>
</dbReference>
<protein>
    <submittedName>
        <fullName evidence="2">Mucin/carbohydrate-binding domain-containing protein</fullName>
    </submittedName>
</protein>
<name>A0ABW9HD58_9PSED</name>
<gene>
    <name evidence="2" type="ORF">ACKKH4_22835</name>
</gene>
<dbReference type="InterPro" id="IPR004954">
    <property type="entry name" value="Mucin-bd"/>
</dbReference>
<evidence type="ECO:0000313" key="3">
    <source>
        <dbReference type="Proteomes" id="UP001631987"/>
    </source>
</evidence>
<dbReference type="Gene3D" id="3.40.390.80">
    <property type="entry name" value="Peptidase M60, enhancin-like domain 2"/>
    <property type="match status" value="1"/>
</dbReference>
<sequence length="867" mass="96523">MHNQEVLSVIHQFYSLERPVWMMNSGLDKGVNHDRKTLNIVISAGATIRFRQKTPMSNPSASLNLLNDDSKNEKHAEITAQWQSLVASVPSVPFVTTRYTDKPGELTEVEIEVSGGWKFLPIYTEAIPDSSFLSLWDQSEAEFALFSSVYMNILIPAKDKDAVKALSQNVGLQHLVNYYNGLFEYYNHLEGLSFTPDTPENKNIPNRFFMKADKSGVGAAYYGGGWAAVTADSVADFSLDTKPTNWGALHEIGHGYQGVFMYNSSLVMGEVWNNVFAASYQHKFMGEDVYRDGWLYGGGEQSLYSRAMTEFDSERPLDIYMALFFLMLVFHRAGEQCLVQFHKRYRKLCNSVGFSLADNPMMDHLSRTAIDIADSDVSAFMEHANIELSQRQIDENSYSGATPVYPLYALVPASMIEPLQQLLAVRSPLHLVSAAQLAAVTDLTGSVTLKFDSDVFGEVVGQMLVLKSGSGKSRCVKIDHTSVYVFDLPVGVYALQLPFAANGEYQPTSRYVIVKQGSTSYDCIYFRKHASSLADQEIMLGGLNGDFCTISVAVSLGKLMVDVILEVPHEYAGAKLYGQVTVRNMQGLVVFDRQMMGDKTELFSQEIPIEPGFSIEIFHEEPSRMKSTGSDASKVIDDAKKTNHLRVTEQGLVNVELTTNAGANLQAEMEKKSPLFEPSPHLVLREASPLKKDFELAINSFSGPVRDELLMRYKKIEFVRPPVSDGVGGARITWLLKGYYDQVVGYVKFDFDDNVVRFEFFKVVPHMYVASVYLAVALKSADGGVRYLRELRGDVLAEAESVVLPLNIDDTVSVMHKEPSRSVMEADGNGRWINTGLVQHVTNRGLRRLELASYWPAATTDSEPDGA</sequence>
<dbReference type="SMART" id="SM01276">
    <property type="entry name" value="M60-like"/>
    <property type="match status" value="1"/>
</dbReference>
<dbReference type="RefSeq" id="WP_409079169.1">
    <property type="nucleotide sequence ID" value="NZ_CP178857.1"/>
</dbReference>
<evidence type="ECO:0000313" key="2">
    <source>
        <dbReference type="EMBL" id="MFM9520065.1"/>
    </source>
</evidence>
<dbReference type="Proteomes" id="UP001631987">
    <property type="component" value="Unassembled WGS sequence"/>
</dbReference>
<proteinExistence type="predicted"/>
<keyword evidence="3" id="KW-1185">Reference proteome</keyword>
<dbReference type="Gene3D" id="1.10.390.30">
    <property type="entry name" value="Peptidase M60, enhancin-like domain 3"/>
    <property type="match status" value="1"/>
</dbReference>
<dbReference type="Pfam" id="PF03272">
    <property type="entry name" value="Mucin_bdg"/>
    <property type="match status" value="2"/>
</dbReference>
<comment type="caution">
    <text evidence="2">The sequence shown here is derived from an EMBL/GenBank/DDBJ whole genome shotgun (WGS) entry which is preliminary data.</text>
</comment>
<dbReference type="EMBL" id="JBJVNW010000014">
    <property type="protein sequence ID" value="MFM9520065.1"/>
    <property type="molecule type" value="Genomic_DNA"/>
</dbReference>
<feature type="domain" description="Peptidase M60" evidence="1">
    <location>
        <begin position="33"/>
        <end position="334"/>
    </location>
</feature>
<dbReference type="InterPro" id="IPR031161">
    <property type="entry name" value="Peptidase_M60_dom"/>
</dbReference>